<dbReference type="Pfam" id="PF05347">
    <property type="entry name" value="Complex1_LYR"/>
    <property type="match status" value="1"/>
</dbReference>
<proteinExistence type="predicted"/>
<dbReference type="AlphaFoldDB" id="A0A6U5DHJ5"/>
<dbReference type="PANTHER" id="PTHR47579:SF3">
    <property type="entry name" value="COMPLEX 1 LYR PROTEIN DOMAIN-CONTAINING PROTEIN"/>
    <property type="match status" value="1"/>
</dbReference>
<organism evidence="4">
    <name type="scientific">Corethron hystrix</name>
    <dbReference type="NCBI Taxonomy" id="216773"/>
    <lineage>
        <taxon>Eukaryota</taxon>
        <taxon>Sar</taxon>
        <taxon>Stramenopiles</taxon>
        <taxon>Ochrophyta</taxon>
        <taxon>Bacillariophyta</taxon>
        <taxon>Coscinodiscophyceae</taxon>
        <taxon>Corethrophycidae</taxon>
        <taxon>Corethrales</taxon>
        <taxon>Corethraceae</taxon>
        <taxon>Corethron</taxon>
    </lineage>
</organism>
<gene>
    <name evidence="2" type="ORF">CHYS00102_LOCUS1529</name>
    <name evidence="3" type="ORF">CHYS00102_LOCUS1531</name>
    <name evidence="4" type="ORF">CHYS00102_LOCUS1536</name>
</gene>
<dbReference type="PANTHER" id="PTHR47579">
    <property type="entry name" value="COMPLEX 1 LYR PROTEIN"/>
    <property type="match status" value="1"/>
</dbReference>
<name>A0A6U5DHJ5_9STRA</name>
<reference evidence="4" key="1">
    <citation type="submission" date="2021-01" db="EMBL/GenBank/DDBJ databases">
        <authorList>
            <person name="Corre E."/>
            <person name="Pelletier E."/>
            <person name="Niang G."/>
            <person name="Scheremetjew M."/>
            <person name="Finn R."/>
            <person name="Kale V."/>
            <person name="Holt S."/>
            <person name="Cochrane G."/>
            <person name="Meng A."/>
            <person name="Brown T."/>
            <person name="Cohen L."/>
        </authorList>
    </citation>
    <scope>NUCLEOTIDE SEQUENCE</scope>
    <source>
        <strain evidence="4">308</strain>
    </source>
</reference>
<dbReference type="EMBL" id="HBFR01002352">
    <property type="protein sequence ID" value="CAD8874354.1"/>
    <property type="molecule type" value="Transcribed_RNA"/>
</dbReference>
<dbReference type="CDD" id="cd20251">
    <property type="entry name" value="Complex1_LYR_SF"/>
    <property type="match status" value="1"/>
</dbReference>
<dbReference type="EMBL" id="HBFR01002362">
    <property type="protein sequence ID" value="CAD8874361.1"/>
    <property type="molecule type" value="Transcribed_RNA"/>
</dbReference>
<evidence type="ECO:0000313" key="2">
    <source>
        <dbReference type="EMBL" id="CAD8874354.1"/>
    </source>
</evidence>
<feature type="domain" description="Complex 1 LYR protein" evidence="1">
    <location>
        <begin position="21"/>
        <end position="77"/>
    </location>
</feature>
<evidence type="ECO:0000313" key="4">
    <source>
        <dbReference type="EMBL" id="CAD8874361.1"/>
    </source>
</evidence>
<dbReference type="InterPro" id="IPR008011">
    <property type="entry name" value="Complex1_LYR_dom"/>
</dbReference>
<dbReference type="EMBL" id="HBFR01002355">
    <property type="protein sequence ID" value="CAD8874356.1"/>
    <property type="molecule type" value="Transcribed_RNA"/>
</dbReference>
<sequence>MNPSSVASAAGAAGGSLQRSSLQLYRDCLRLVNHVAPGSSPKAIALRNLVRSEFHKSKDVKDEIQVEQLKNNAIRALSNYMLYESGSKDSKLGTAMHKFNDDVRRDS</sequence>
<protein>
    <recommendedName>
        <fullName evidence="1">Complex 1 LYR protein domain-containing protein</fullName>
    </recommendedName>
</protein>
<evidence type="ECO:0000313" key="3">
    <source>
        <dbReference type="EMBL" id="CAD8874356.1"/>
    </source>
</evidence>
<evidence type="ECO:0000259" key="1">
    <source>
        <dbReference type="Pfam" id="PF05347"/>
    </source>
</evidence>
<accession>A0A6U5DHJ5</accession>